<dbReference type="EMBL" id="CP031699">
    <property type="protein sequence ID" value="QEY24411.1"/>
    <property type="molecule type" value="Genomic_DNA"/>
</dbReference>
<keyword evidence="10" id="KW-1185">Reference proteome</keyword>
<evidence type="ECO:0000313" key="10">
    <source>
        <dbReference type="Proteomes" id="UP000325536"/>
    </source>
</evidence>
<keyword evidence="5" id="KW-0472">Membrane</keyword>
<feature type="chain" id="PRO_5031302904" evidence="7">
    <location>
        <begin position="20"/>
        <end position="192"/>
    </location>
</feature>
<dbReference type="Gene3D" id="2.40.160.20">
    <property type="match status" value="1"/>
</dbReference>
<accession>A0A5P3MUI2</accession>
<keyword evidence="3" id="KW-1134">Transmembrane beta strand</keyword>
<keyword evidence="7" id="KW-0732">Signal</keyword>
<sequence length="192" mass="20762">MKKLLLTAVLTGLSGVAAANGWYVQGDVGASKLQAKEEGGKIKDTKPYGRVSVGKDLGNFRYAFDYTYFGTLKNTDNYGTDGYHKAKLNAHSAGISGFYDFHNTTPLTPYVGLRASLNYLSLDTNGETDTVQYSHSHDKTQVGIGGLVGAQYQFTDKLAANAGLEYNYLGKVGPVDTKISQYGANVGLRYNF</sequence>
<reference evidence="9 10" key="1">
    <citation type="submission" date="2018-08" db="EMBL/GenBank/DDBJ databases">
        <title>Neisseria animalis ATCC 49930 complete genome.</title>
        <authorList>
            <person name="Veseli I.A."/>
            <person name="Mascarenhas dos Santos A.C."/>
            <person name="Buttler R."/>
            <person name="Pombert J.-F."/>
        </authorList>
    </citation>
    <scope>NUCLEOTIDE SEQUENCE [LARGE SCALE GENOMIC DNA]</scope>
    <source>
        <strain evidence="9 10">ATCC 49930</strain>
    </source>
</reference>
<keyword evidence="4" id="KW-0812">Transmembrane</keyword>
<evidence type="ECO:0000313" key="9">
    <source>
        <dbReference type="EMBL" id="QEY24411.1"/>
    </source>
</evidence>
<dbReference type="GO" id="GO:0009279">
    <property type="term" value="C:cell outer membrane"/>
    <property type="evidence" value="ECO:0007669"/>
    <property type="project" value="UniProtKB-SubCell"/>
</dbReference>
<evidence type="ECO:0000256" key="5">
    <source>
        <dbReference type="ARBA" id="ARBA00023136"/>
    </source>
</evidence>
<organism evidence="9 10">
    <name type="scientific">Neisseria animalis</name>
    <dbReference type="NCBI Taxonomy" id="492"/>
    <lineage>
        <taxon>Bacteria</taxon>
        <taxon>Pseudomonadati</taxon>
        <taxon>Pseudomonadota</taxon>
        <taxon>Betaproteobacteria</taxon>
        <taxon>Neisseriales</taxon>
        <taxon>Neisseriaceae</taxon>
        <taxon>Neisseria</taxon>
    </lineage>
</organism>
<evidence type="ECO:0000256" key="4">
    <source>
        <dbReference type="ARBA" id="ARBA00022692"/>
    </source>
</evidence>
<proteinExistence type="inferred from homology"/>
<dbReference type="Pfam" id="PF02462">
    <property type="entry name" value="Opacity"/>
    <property type="match status" value="1"/>
</dbReference>
<evidence type="ECO:0000256" key="7">
    <source>
        <dbReference type="SAM" id="SignalP"/>
    </source>
</evidence>
<dbReference type="AlphaFoldDB" id="A0A5P3MUI2"/>
<dbReference type="KEGG" id="naq:D0T90_07950"/>
<evidence type="ECO:0000256" key="1">
    <source>
        <dbReference type="ARBA" id="ARBA00004442"/>
    </source>
</evidence>
<feature type="signal peptide" evidence="7">
    <location>
        <begin position="1"/>
        <end position="19"/>
    </location>
</feature>
<dbReference type="InterPro" id="IPR011250">
    <property type="entry name" value="OMP/PagP_B-barrel"/>
</dbReference>
<protein>
    <submittedName>
        <fullName evidence="9">Autotransporter outer membrane beta-barrel domain-containing protein</fullName>
    </submittedName>
</protein>
<dbReference type="Proteomes" id="UP000325536">
    <property type="component" value="Chromosome"/>
</dbReference>
<name>A0A5P3MUI2_NEIAN</name>
<dbReference type="OrthoDB" id="6648740at2"/>
<gene>
    <name evidence="9" type="ORF">D0T90_07950</name>
</gene>
<evidence type="ECO:0000259" key="8">
    <source>
        <dbReference type="Pfam" id="PF02462"/>
    </source>
</evidence>
<dbReference type="GO" id="GO:0015288">
    <property type="term" value="F:porin activity"/>
    <property type="evidence" value="ECO:0007669"/>
    <property type="project" value="InterPro"/>
</dbReference>
<dbReference type="InterPro" id="IPR003394">
    <property type="entry name" value="Porin_opacity"/>
</dbReference>
<evidence type="ECO:0000256" key="3">
    <source>
        <dbReference type="ARBA" id="ARBA00022452"/>
    </source>
</evidence>
<evidence type="ECO:0000256" key="6">
    <source>
        <dbReference type="ARBA" id="ARBA00023237"/>
    </source>
</evidence>
<dbReference type="SUPFAM" id="SSF56925">
    <property type="entry name" value="OMPA-like"/>
    <property type="match status" value="1"/>
</dbReference>
<feature type="domain" description="Porin opacity type" evidence="8">
    <location>
        <begin position="53"/>
        <end position="192"/>
    </location>
</feature>
<comment type="subcellular location">
    <subcellularLocation>
        <location evidence="1">Cell outer membrane</location>
    </subcellularLocation>
</comment>
<evidence type="ECO:0000256" key="2">
    <source>
        <dbReference type="ARBA" id="ARBA00009830"/>
    </source>
</evidence>
<dbReference type="RefSeq" id="WP_123795942.1">
    <property type="nucleotide sequence ID" value="NZ_CP031699.1"/>
</dbReference>
<comment type="similarity">
    <text evidence="2">Belongs to the opacity porin family.</text>
</comment>
<keyword evidence="6" id="KW-0998">Cell outer membrane</keyword>